<dbReference type="Gene3D" id="1.10.10.820">
    <property type="match status" value="1"/>
</dbReference>
<feature type="binding site" evidence="14">
    <location>
        <begin position="100"/>
        <end position="107"/>
    </location>
    <ligand>
        <name>ATP</name>
        <dbReference type="ChEBI" id="CHEBI:30616"/>
    </ligand>
</feature>
<feature type="region of interest" description="Disordered" evidence="16">
    <location>
        <begin position="1045"/>
        <end position="1082"/>
    </location>
</feature>
<dbReference type="FunFam" id="3.40.850.10:FF:000024">
    <property type="entry name" value="Myosin heavy chain, isoform J"/>
    <property type="match status" value="1"/>
</dbReference>
<dbReference type="FunFam" id="1.20.5.340:FF:000013">
    <property type="entry name" value="Myosin heavy chain"/>
    <property type="match status" value="1"/>
</dbReference>
<dbReference type="PRINTS" id="PR00193">
    <property type="entry name" value="MYOSINHEAVY"/>
</dbReference>
<dbReference type="Proteomes" id="UP000007754">
    <property type="component" value="Chromosome 20"/>
</dbReference>
<dbReference type="Gene3D" id="1.20.5.340">
    <property type="match status" value="3"/>
</dbReference>
<name>A0A674H4T8_TAEGU</name>
<evidence type="ECO:0000256" key="13">
    <source>
        <dbReference type="ARBA" id="ARBA00038612"/>
    </source>
</evidence>
<dbReference type="GO" id="GO:0016460">
    <property type="term" value="C:myosin II complex"/>
    <property type="evidence" value="ECO:0007669"/>
    <property type="project" value="TreeGrafter"/>
</dbReference>
<dbReference type="PROSITE" id="PS51456">
    <property type="entry name" value="MYOSIN_MOTOR"/>
    <property type="match status" value="1"/>
</dbReference>
<gene>
    <name evidence="18" type="primary">MYH7B</name>
</gene>
<proteinExistence type="inferred from homology"/>
<dbReference type="Pfam" id="PF00063">
    <property type="entry name" value="Myosin_head"/>
    <property type="match status" value="1"/>
</dbReference>
<evidence type="ECO:0000256" key="1">
    <source>
        <dbReference type="ARBA" id="ARBA00004657"/>
    </source>
</evidence>
<dbReference type="Gene3D" id="3.40.850.10">
    <property type="entry name" value="Kinesin motor domain"/>
    <property type="match status" value="1"/>
</dbReference>
<dbReference type="Pfam" id="PF01576">
    <property type="entry name" value="Myosin_tail_1"/>
    <property type="match status" value="1"/>
</dbReference>
<reference evidence="18" key="3">
    <citation type="submission" date="2025-09" db="UniProtKB">
        <authorList>
            <consortium name="Ensembl"/>
        </authorList>
    </citation>
    <scope>IDENTIFICATION</scope>
</reference>
<dbReference type="FunFam" id="1.20.120.720:FF:000001">
    <property type="entry name" value="Myosin heavy chain, muscle"/>
    <property type="match status" value="1"/>
</dbReference>
<dbReference type="InterPro" id="IPR036961">
    <property type="entry name" value="Kinesin_motor_dom_sf"/>
</dbReference>
<dbReference type="FunFam" id="1.20.5.370:FF:000001">
    <property type="entry name" value="Myosin heavy chain"/>
    <property type="match status" value="1"/>
</dbReference>
<feature type="coiled-coil region" evidence="15">
    <location>
        <begin position="1120"/>
        <end position="1808"/>
    </location>
</feature>
<evidence type="ECO:0000256" key="15">
    <source>
        <dbReference type="SAM" id="Coils"/>
    </source>
</evidence>
<evidence type="ECO:0000256" key="7">
    <source>
        <dbReference type="ARBA" id="ARBA00022840"/>
    </source>
</evidence>
<dbReference type="Gene3D" id="1.20.58.530">
    <property type="match status" value="1"/>
</dbReference>
<comment type="similarity">
    <text evidence="2 14">Belongs to the TRAFAC class myosin-kinesin ATPase superfamily. Myosin family.</text>
</comment>
<keyword evidence="7 14" id="KW-0067">ATP-binding</keyword>
<dbReference type="FunFam" id="1.20.5.340:FF:000006">
    <property type="entry name" value="Myosin heavy chain"/>
    <property type="match status" value="1"/>
</dbReference>
<evidence type="ECO:0000313" key="19">
    <source>
        <dbReference type="Proteomes" id="UP000007754"/>
    </source>
</evidence>
<dbReference type="FunFam" id="1.20.5.340:FF:000004">
    <property type="entry name" value="Myosin heavy chain"/>
    <property type="match status" value="1"/>
</dbReference>
<reference evidence="18" key="2">
    <citation type="submission" date="2025-08" db="UniProtKB">
        <authorList>
            <consortium name="Ensembl"/>
        </authorList>
    </citation>
    <scope>IDENTIFICATION</scope>
</reference>
<evidence type="ECO:0000313" key="18">
    <source>
        <dbReference type="Ensembl" id="ENSTGUP00000030523.1"/>
    </source>
</evidence>
<dbReference type="SUPFAM" id="SSF90257">
    <property type="entry name" value="Myosin rod fragments"/>
    <property type="match status" value="6"/>
</dbReference>
<evidence type="ECO:0000259" key="17">
    <source>
        <dbReference type="PROSITE" id="PS51456"/>
    </source>
</evidence>
<dbReference type="FunFam" id="1.20.58.530:FF:000001">
    <property type="entry name" value="Myosin heavy chain"/>
    <property type="match status" value="1"/>
</dbReference>
<organism evidence="18 19">
    <name type="scientific">Taeniopygia guttata</name>
    <name type="common">Zebra finch</name>
    <name type="synonym">Poephila guttata</name>
    <dbReference type="NCBI Taxonomy" id="59729"/>
    <lineage>
        <taxon>Eukaryota</taxon>
        <taxon>Metazoa</taxon>
        <taxon>Chordata</taxon>
        <taxon>Craniata</taxon>
        <taxon>Vertebrata</taxon>
        <taxon>Euteleostomi</taxon>
        <taxon>Archelosauria</taxon>
        <taxon>Archosauria</taxon>
        <taxon>Dinosauria</taxon>
        <taxon>Saurischia</taxon>
        <taxon>Theropoda</taxon>
        <taxon>Coelurosauria</taxon>
        <taxon>Aves</taxon>
        <taxon>Neognathae</taxon>
        <taxon>Neoaves</taxon>
        <taxon>Telluraves</taxon>
        <taxon>Australaves</taxon>
        <taxon>Passeriformes</taxon>
        <taxon>Passeroidea</taxon>
        <taxon>Estrildidae</taxon>
        <taxon>Estrildinae</taxon>
        <taxon>Taeniopygia</taxon>
    </lineage>
</organism>
<dbReference type="Gene3D" id="1.20.5.4820">
    <property type="match status" value="1"/>
</dbReference>
<dbReference type="GeneTree" id="ENSGT00940000160318"/>
<comment type="subcellular location">
    <subcellularLocation>
        <location evidence="1">Cytoplasm</location>
        <location evidence="1">Myofibril</location>
    </subcellularLocation>
</comment>
<dbReference type="PANTHER" id="PTHR45615">
    <property type="entry name" value="MYOSIN HEAVY CHAIN, NON-MUSCLE"/>
    <property type="match status" value="1"/>
</dbReference>
<dbReference type="PANTHER" id="PTHR45615:SF29">
    <property type="entry name" value="MYOSIN-7B"/>
    <property type="match status" value="1"/>
</dbReference>
<comment type="subunit">
    <text evidence="13">Muscle myosin is a hexameric protein that consists of 2 heavy chain subunits (MHC), 2 alkali light chain subunits (MLC) and 2 regulatory light chain subunits (MLC-2).</text>
</comment>
<feature type="region of interest" description="Actin-binding" evidence="14">
    <location>
        <begin position="575"/>
        <end position="597"/>
    </location>
</feature>
<evidence type="ECO:0000256" key="3">
    <source>
        <dbReference type="ARBA" id="ARBA00022433"/>
    </source>
</evidence>
<dbReference type="InterPro" id="IPR000048">
    <property type="entry name" value="IQ_motif_EF-hand-BS"/>
</dbReference>
<dbReference type="InterPro" id="IPR002928">
    <property type="entry name" value="Myosin_tail"/>
</dbReference>
<dbReference type="FunFam" id="1.20.5.340:FF:000002">
    <property type="entry name" value="Myosin heavy chain"/>
    <property type="match status" value="1"/>
</dbReference>
<dbReference type="GO" id="GO:0032982">
    <property type="term" value="C:myosin filament"/>
    <property type="evidence" value="ECO:0007669"/>
    <property type="project" value="UniProtKB-KW"/>
</dbReference>
<dbReference type="FunFam" id="1.20.5.4820:FF:000001">
    <property type="entry name" value="Myosin heavy chain"/>
    <property type="match status" value="1"/>
</dbReference>
<dbReference type="Gene3D" id="6.10.250.2420">
    <property type="match status" value="1"/>
</dbReference>
<feature type="domain" description="Myosin motor" evidence="17">
    <location>
        <begin position="7"/>
        <end position="698"/>
    </location>
</feature>
<dbReference type="SMART" id="SM00015">
    <property type="entry name" value="IQ"/>
    <property type="match status" value="1"/>
</dbReference>
<evidence type="ECO:0000256" key="14">
    <source>
        <dbReference type="PROSITE-ProRule" id="PRU00782"/>
    </source>
</evidence>
<sequence length="1945" mass="223301">MNPPKFDMIEDMAMLTHLNEASVLYNLKRRYSHWMIYTYSGLFCVTINPYKWLPVYTAPVVAAYKGKRRTEAPPHIYSIADNAYNDMLRNRENQSMLITGESGAGKTVNTKRVIQYFAIVAALGDTPGKKLQGAPGGTLEDQIIEANPAMEAFGNAKTIRNDNSSRFGKFIRIHFGPSGKLASADIDIYLLEKSRVIFQQPKERSYHIFYQILSGKKPELQDMLLLSLNPYDYHFCSQGVTTVDNLDDGEELMATDHAMDILGFSNDEKYGCYKIVGAIMHFGNMKFKQKQREEQAEADGTESADKAAYLMGISSADLIKGLLHPRVKVGNEYVTKGQNVEQVLYAVGALAKATYDRMFKWLVTRINKTLDTKLARQFFIGVLDIAGFEIFDFNSFEQLCINFTNEKLQQFFNHHMFVLEQEEYKKEGIEWVFIDFGLDLQACIDLIEKPMGILSILEEECMFPKASDMTFKSKLYDNHIGKSPNFQKPRPDKKRKYEAHFEVVHYAGVVPYNIVGWLDKNKDPLNETVVSVFQKSQNKLLASLYENYVGSASVLPGTGWDSVPSPPVSALQENLNKLMTNLRSTQPHFVRCIIPNETKTPGAMDSFLVLHQLRCNGVLEGIRICRKGFPNRILYADFKQRYRILNPAAIPEDKFVDSRKATEKLLSSLELDRAQYKFGHTKVFFKAGLLGLLEEMRDERLAKVLTMLQARIRGYLMRVEYQKIISRREALYTIQWNIRAFNAVKNWSWMKLFFKIKPLLKSAQTEKEMSNLKEEFQKLKEALEKSEAKRKELEEKQVSMIQEKNDLALQLQAEQDNLADAEERCDLLIKSKIQLEAKVKELMERVEDEEEMTSELTAKKRKLEDECAELKKDIDDLEITLAKVEKEKHATENKVKNLIEEMAGLDEIIAKLTKEKKALQEAHQQALDDLQAEEDKVNTLTKAKVKLEQQLDDLESSLEQEKKVRMDLERAKRKLEGDLKLSQESVMDLENDKQQLDEKLKKKDFEISQLNSRIEDGQVMEAQLQKKIKEVQARVEELEEELEAERAARAKVEKQRAEVSRELEELSERLEEAGGSTATQLELSKKREAEFLKLRRDLEEATLQHEATAAALRKKHADSVAELGERIDSLQRVKQKLEKEKSEMKMEIDDLSSNVEYITKNKANAEKLCRTYEDQLNEAKAKVDELQRQLTDVNAQRGRLQTENGELTRLLEEKESFINQLSRGKVSFTQSIEELKRQLEEETKSKNALAHALQASRHDCDLLREQYEEEVEAKSELQRTLSKANAEVAQWRTKYETDAIQRTEELEEAKKKLATRLQEAEEAVEAAHAKCSSLEKTKHRLQTEIEDLSVDLERANAACAALDKKQRNFDRILAEWKQKYEETQVELEASQKESRSLSTELFKLKNAYEESLDNLETLKRENKNLQEEIADLTDQISLGGKTIHELEKVKKVLESEKSDIQAALEEAEGALEHEESKTLRIQLELNQIKSEMDRKLAEKDEEFENLRRNHQRAMDSMQASLDAEARAKNEAVRLRKKMEGDLNEMEIQLNHANRQAAEFQKLARQLQAQIKDLQIELDDTQRHNDDLKEQVGALERRNNLLLAEVEELRAALEQAERSRKLAEQELLEATERVTLLHSQNMGLINQKKKLEADVSQLSNEVEDAVQECRNAEEKAKKAITDAAMMAEELKKEQDTSAHLERMKKNMEQTIKDLQMRLDEAEQIALKGGKKQIQKLEARVRELEGELDAEQKKMAEAQKGIRKYERRIKELSYQAEEDRKNLARMQDLIDKLQSKVKSYKRQFEEAVSAHHCSGTGDRAAPPWHCLPWLPGDVTALWGAWSCPLCPMHPHSPLPTQEQQANSNLVKYRKVQHELDDAEERADIAETQVNKLRARSRDVVISKVGTPGWERGEVGTAPASPGARGVTPEPQSELAVALCLSSRCCWH</sequence>
<evidence type="ECO:0000256" key="11">
    <source>
        <dbReference type="ARBA" id="ARBA00023179"/>
    </source>
</evidence>
<keyword evidence="4" id="KW-0488">Methylation</keyword>
<dbReference type="Gene3D" id="1.20.5.370">
    <property type="match status" value="4"/>
</dbReference>
<evidence type="ECO:0000256" key="8">
    <source>
        <dbReference type="ARBA" id="ARBA00023054"/>
    </source>
</evidence>
<feature type="compositionally biased region" description="Basic and acidic residues" evidence="16">
    <location>
        <begin position="1045"/>
        <end position="1072"/>
    </location>
</feature>
<protein>
    <submittedName>
        <fullName evidence="18">Myosin heavy chain 7B</fullName>
    </submittedName>
</protein>
<keyword evidence="6 14" id="KW-0547">Nucleotide-binding</keyword>
<dbReference type="SUPFAM" id="SSF52540">
    <property type="entry name" value="P-loop containing nucleoside triphosphate hydrolases"/>
    <property type="match status" value="1"/>
</dbReference>
<dbReference type="InterPro" id="IPR027417">
    <property type="entry name" value="P-loop_NTPase"/>
</dbReference>
<dbReference type="PROSITE" id="PS50096">
    <property type="entry name" value="IQ"/>
    <property type="match status" value="1"/>
</dbReference>
<dbReference type="InterPro" id="IPR001609">
    <property type="entry name" value="Myosin_head_motor_dom-like"/>
</dbReference>
<dbReference type="GO" id="GO:0051015">
    <property type="term" value="F:actin filament binding"/>
    <property type="evidence" value="ECO:0007669"/>
    <property type="project" value="TreeGrafter"/>
</dbReference>
<evidence type="ECO:0000256" key="10">
    <source>
        <dbReference type="ARBA" id="ARBA00023175"/>
    </source>
</evidence>
<keyword evidence="3" id="KW-0787">Thick filament</keyword>
<keyword evidence="11" id="KW-0514">Muscle protein</keyword>
<dbReference type="FunFam" id="1.20.5.340:FF:000003">
    <property type="entry name" value="Myosin heavy chain"/>
    <property type="match status" value="1"/>
</dbReference>
<feature type="coiled-coil region" evidence="15">
    <location>
        <begin position="1866"/>
        <end position="1893"/>
    </location>
</feature>
<evidence type="ECO:0000256" key="5">
    <source>
        <dbReference type="ARBA" id="ARBA00022490"/>
    </source>
</evidence>
<dbReference type="FunFam" id="1.20.5.370:FF:000009">
    <property type="entry name" value="Myosin heavy chain, isoform G"/>
    <property type="match status" value="1"/>
</dbReference>
<evidence type="ECO:0000256" key="4">
    <source>
        <dbReference type="ARBA" id="ARBA00022481"/>
    </source>
</evidence>
<dbReference type="GO" id="GO:0000146">
    <property type="term" value="F:microfilament motor activity"/>
    <property type="evidence" value="ECO:0007669"/>
    <property type="project" value="TreeGrafter"/>
</dbReference>
<keyword evidence="12 14" id="KW-0009">Actin-binding</keyword>
<dbReference type="FunFam" id="1.10.10.820:FF:000001">
    <property type="entry name" value="Myosin heavy chain"/>
    <property type="match status" value="1"/>
</dbReference>
<keyword evidence="5" id="KW-0963">Cytoplasm</keyword>
<reference evidence="18 19" key="1">
    <citation type="journal article" date="2010" name="Nature">
        <title>The genome of a songbird.</title>
        <authorList>
            <person name="Warren W.C."/>
            <person name="Clayton D.F."/>
            <person name="Ellegren H."/>
            <person name="Arnold A.P."/>
            <person name="Hillier L.W."/>
            <person name="Kunstner A."/>
            <person name="Searle S."/>
            <person name="White S."/>
            <person name="Vilella A.J."/>
            <person name="Fairley S."/>
            <person name="Heger A."/>
            <person name="Kong L."/>
            <person name="Ponting C.P."/>
            <person name="Jarvis E.D."/>
            <person name="Mello C.V."/>
            <person name="Minx P."/>
            <person name="Lovell P."/>
            <person name="Velho T.A."/>
            <person name="Ferris M."/>
            <person name="Balakrishnan C.N."/>
            <person name="Sinha S."/>
            <person name="Blatti C."/>
            <person name="London S.E."/>
            <person name="Li Y."/>
            <person name="Lin Y.C."/>
            <person name="George J."/>
            <person name="Sweedler J."/>
            <person name="Southey B."/>
            <person name="Gunaratne P."/>
            <person name="Watson M."/>
            <person name="Nam K."/>
            <person name="Backstrom N."/>
            <person name="Smeds L."/>
            <person name="Nabholz B."/>
            <person name="Itoh Y."/>
            <person name="Whitney O."/>
            <person name="Pfenning A.R."/>
            <person name="Howard J."/>
            <person name="Volker M."/>
            <person name="Skinner B.M."/>
            <person name="Griffin D.K."/>
            <person name="Ye L."/>
            <person name="McLaren W.M."/>
            <person name="Flicek P."/>
            <person name="Quesada V."/>
            <person name="Velasco G."/>
            <person name="Lopez-Otin C."/>
            <person name="Puente X.S."/>
            <person name="Olender T."/>
            <person name="Lancet D."/>
            <person name="Smit A.F."/>
            <person name="Hubley R."/>
            <person name="Konkel M.K."/>
            <person name="Walker J.A."/>
            <person name="Batzer M.A."/>
            <person name="Gu W."/>
            <person name="Pollock D.D."/>
            <person name="Chen L."/>
            <person name="Cheng Z."/>
            <person name="Eichler E.E."/>
            <person name="Stapley J."/>
            <person name="Slate J."/>
            <person name="Ekblom R."/>
            <person name="Birkhead T."/>
            <person name="Burke T."/>
            <person name="Burt D."/>
            <person name="Scharff C."/>
            <person name="Adam I."/>
            <person name="Richard H."/>
            <person name="Sultan M."/>
            <person name="Soldatov A."/>
            <person name="Lehrach H."/>
            <person name="Edwards S.V."/>
            <person name="Yang S.P."/>
            <person name="Li X."/>
            <person name="Graves T."/>
            <person name="Fulton L."/>
            <person name="Nelson J."/>
            <person name="Chinwalla A."/>
            <person name="Hou S."/>
            <person name="Mardis E.R."/>
            <person name="Wilson R.K."/>
        </authorList>
    </citation>
    <scope>NUCLEOTIDE SEQUENCE [LARGE SCALE GENOMIC DNA]</scope>
</reference>
<dbReference type="SMART" id="SM00242">
    <property type="entry name" value="MYSc"/>
    <property type="match status" value="1"/>
</dbReference>
<keyword evidence="10 14" id="KW-0505">Motor protein</keyword>
<evidence type="ECO:0000256" key="6">
    <source>
        <dbReference type="ARBA" id="ARBA00022741"/>
    </source>
</evidence>
<evidence type="ECO:0000256" key="9">
    <source>
        <dbReference type="ARBA" id="ARBA00023123"/>
    </source>
</evidence>
<evidence type="ECO:0000256" key="12">
    <source>
        <dbReference type="ARBA" id="ARBA00023203"/>
    </source>
</evidence>
<dbReference type="FunFam" id="1.20.5.370:FF:000008">
    <property type="entry name" value="Myosin heavy chain"/>
    <property type="match status" value="1"/>
</dbReference>
<accession>A0A674H4T8</accession>
<evidence type="ECO:0000256" key="2">
    <source>
        <dbReference type="ARBA" id="ARBA00008314"/>
    </source>
</evidence>
<evidence type="ECO:0000256" key="16">
    <source>
        <dbReference type="SAM" id="MobiDB-lite"/>
    </source>
</evidence>
<dbReference type="FunFam" id="1.20.5.370:FF:000002">
    <property type="entry name" value="Myosin heavy chain"/>
    <property type="match status" value="1"/>
</dbReference>
<dbReference type="GO" id="GO:0030016">
    <property type="term" value="C:myofibril"/>
    <property type="evidence" value="ECO:0007669"/>
    <property type="project" value="UniProtKB-SubCell"/>
</dbReference>
<dbReference type="SUPFAM" id="SSF57997">
    <property type="entry name" value="Tropomyosin"/>
    <property type="match status" value="1"/>
</dbReference>
<dbReference type="InterPro" id="IPR014751">
    <property type="entry name" value="XRCC4-like_C"/>
</dbReference>
<dbReference type="Gene3D" id="1.20.5.1160">
    <property type="entry name" value="Vasodilator-stimulated phosphoprotein"/>
    <property type="match status" value="1"/>
</dbReference>
<keyword evidence="8 15" id="KW-0175">Coiled coil</keyword>
<dbReference type="GO" id="GO:0005524">
    <property type="term" value="F:ATP binding"/>
    <property type="evidence" value="ECO:0007669"/>
    <property type="project" value="UniProtKB-UniRule"/>
</dbReference>
<dbReference type="Ensembl" id="ENSTGUT00000034037.1">
    <property type="protein sequence ID" value="ENSTGUP00000030523.1"/>
    <property type="gene ID" value="ENSTGUG00000003883.2"/>
</dbReference>
<keyword evidence="19" id="KW-1185">Reference proteome</keyword>
<dbReference type="Gene3D" id="1.20.120.720">
    <property type="entry name" value="Myosin VI head, motor domain, U50 subdomain"/>
    <property type="match status" value="1"/>
</dbReference>
<keyword evidence="9 14" id="KW-0518">Myosin</keyword>